<reference evidence="1" key="1">
    <citation type="journal article" date="2020" name="Stud. Mycol.">
        <title>101 Dothideomycetes genomes: a test case for predicting lifestyles and emergence of pathogens.</title>
        <authorList>
            <person name="Haridas S."/>
            <person name="Albert R."/>
            <person name="Binder M."/>
            <person name="Bloem J."/>
            <person name="Labutti K."/>
            <person name="Salamov A."/>
            <person name="Andreopoulos B."/>
            <person name="Baker S."/>
            <person name="Barry K."/>
            <person name="Bills G."/>
            <person name="Bluhm B."/>
            <person name="Cannon C."/>
            <person name="Castanera R."/>
            <person name="Culley D."/>
            <person name="Daum C."/>
            <person name="Ezra D."/>
            <person name="Gonzalez J."/>
            <person name="Henrissat B."/>
            <person name="Kuo A."/>
            <person name="Liang C."/>
            <person name="Lipzen A."/>
            <person name="Lutzoni F."/>
            <person name="Magnuson J."/>
            <person name="Mondo S."/>
            <person name="Nolan M."/>
            <person name="Ohm R."/>
            <person name="Pangilinan J."/>
            <person name="Park H.-J."/>
            <person name="Ramirez L."/>
            <person name="Alfaro M."/>
            <person name="Sun H."/>
            <person name="Tritt A."/>
            <person name="Yoshinaga Y."/>
            <person name="Zwiers L.-H."/>
            <person name="Turgeon B."/>
            <person name="Goodwin S."/>
            <person name="Spatafora J."/>
            <person name="Crous P."/>
            <person name="Grigoriev I."/>
        </authorList>
    </citation>
    <scope>NUCLEOTIDE SEQUENCE</scope>
    <source>
        <strain evidence="1">CBS 122681</strain>
    </source>
</reference>
<proteinExistence type="predicted"/>
<dbReference type="EMBL" id="MU004290">
    <property type="protein sequence ID" value="KAF2662280.1"/>
    <property type="molecule type" value="Genomic_DNA"/>
</dbReference>
<sequence length="119" mass="12665">MDLGVCFCKASGLGSVPLQIDTFCPEGRGSGCLGLLVHWGPSRSGEPTKSTTHVQASLQTSEIWVCSLPHTGIRPSVSSFVSRVARKKDGQAGSYARPSPGGIKYTLESKTNHSLLRCF</sequence>
<accession>A0A6A6TR55</accession>
<evidence type="ECO:0000313" key="1">
    <source>
        <dbReference type="EMBL" id="KAF2662280.1"/>
    </source>
</evidence>
<organism evidence="1 2">
    <name type="scientific">Lophiostoma macrostomum CBS 122681</name>
    <dbReference type="NCBI Taxonomy" id="1314788"/>
    <lineage>
        <taxon>Eukaryota</taxon>
        <taxon>Fungi</taxon>
        <taxon>Dikarya</taxon>
        <taxon>Ascomycota</taxon>
        <taxon>Pezizomycotina</taxon>
        <taxon>Dothideomycetes</taxon>
        <taxon>Pleosporomycetidae</taxon>
        <taxon>Pleosporales</taxon>
        <taxon>Lophiostomataceae</taxon>
        <taxon>Lophiostoma</taxon>
    </lineage>
</organism>
<dbReference type="AlphaFoldDB" id="A0A6A6TR55"/>
<name>A0A6A6TR55_9PLEO</name>
<keyword evidence="2" id="KW-1185">Reference proteome</keyword>
<gene>
    <name evidence="1" type="ORF">K491DRAFT_285262</name>
</gene>
<protein>
    <submittedName>
        <fullName evidence="1">Uncharacterized protein</fullName>
    </submittedName>
</protein>
<dbReference type="Proteomes" id="UP000799324">
    <property type="component" value="Unassembled WGS sequence"/>
</dbReference>
<evidence type="ECO:0000313" key="2">
    <source>
        <dbReference type="Proteomes" id="UP000799324"/>
    </source>
</evidence>